<dbReference type="InParanoid" id="A0A0V0R8U0"/>
<dbReference type="OMA" id="HCSGWCN"/>
<sequence length="301" mass="33598">MCLFFIKFWMFLAGSIHLVIGTLVIILGVIIQSTDSSLYPNSLDSSIGIISWIVIGVGSFIFLSGIMGIVGGMKKLSFCIFIFLCVSVVFFLITLVLAIASSVGRSKLEEEIGTSQACIEHFSDINSPFEEGYAYWCTNTCPCYMTNAIYNSYSQNDQNSIVRQAENTPEADRNYNLLQCQNEIQQVTNDVDFTSLDENSDFLQSIEEYFECAGFCDSKNVYAFSSSNNGTPADYPNNVGCYEGIYDKLDGLLKELILPLWIISSVFCLNIVLGYVLMCSPQRKEYYNNAKQNGAESAYYS</sequence>
<feature type="transmembrane region" description="Helical" evidence="5">
    <location>
        <begin position="50"/>
        <end position="71"/>
    </location>
</feature>
<dbReference type="PRINTS" id="PR00259">
    <property type="entry name" value="TMFOUR"/>
</dbReference>
<dbReference type="AlphaFoldDB" id="A0A0V0R8U0"/>
<dbReference type="Pfam" id="PF00335">
    <property type="entry name" value="Tetraspanin"/>
    <property type="match status" value="1"/>
</dbReference>
<feature type="transmembrane region" description="Helical" evidence="5">
    <location>
        <begin position="78"/>
        <end position="100"/>
    </location>
</feature>
<reference evidence="6 7" key="1">
    <citation type="journal article" date="2015" name="Sci. Rep.">
        <title>Genome of the facultative scuticociliatosis pathogen Pseudocohnilembus persalinus provides insight into its virulence through horizontal gene transfer.</title>
        <authorList>
            <person name="Xiong J."/>
            <person name="Wang G."/>
            <person name="Cheng J."/>
            <person name="Tian M."/>
            <person name="Pan X."/>
            <person name="Warren A."/>
            <person name="Jiang C."/>
            <person name="Yuan D."/>
            <person name="Miao W."/>
        </authorList>
    </citation>
    <scope>NUCLEOTIDE SEQUENCE [LARGE SCALE GENOMIC DNA]</scope>
    <source>
        <strain evidence="6">36N120E</strain>
    </source>
</reference>
<gene>
    <name evidence="6" type="ORF">PPERSA_12048</name>
</gene>
<proteinExistence type="predicted"/>
<evidence type="ECO:0000313" key="6">
    <source>
        <dbReference type="EMBL" id="KRX10924.1"/>
    </source>
</evidence>
<protein>
    <recommendedName>
        <fullName evidence="8">Tetraspanin/Peripherin</fullName>
    </recommendedName>
</protein>
<comment type="subcellular location">
    <subcellularLocation>
        <location evidence="1">Membrane</location>
        <topology evidence="1">Multi-pass membrane protein</topology>
    </subcellularLocation>
</comment>
<organism evidence="6 7">
    <name type="scientific">Pseudocohnilembus persalinus</name>
    <name type="common">Ciliate</name>
    <dbReference type="NCBI Taxonomy" id="266149"/>
    <lineage>
        <taxon>Eukaryota</taxon>
        <taxon>Sar</taxon>
        <taxon>Alveolata</taxon>
        <taxon>Ciliophora</taxon>
        <taxon>Intramacronucleata</taxon>
        <taxon>Oligohymenophorea</taxon>
        <taxon>Scuticociliatia</taxon>
        <taxon>Philasterida</taxon>
        <taxon>Pseudocohnilembidae</taxon>
        <taxon>Pseudocohnilembus</taxon>
    </lineage>
</organism>
<evidence type="ECO:0000256" key="3">
    <source>
        <dbReference type="ARBA" id="ARBA00022989"/>
    </source>
</evidence>
<keyword evidence="7" id="KW-1185">Reference proteome</keyword>
<accession>A0A0V0R8U0</accession>
<dbReference type="EMBL" id="LDAU01000013">
    <property type="protein sequence ID" value="KRX10924.1"/>
    <property type="molecule type" value="Genomic_DNA"/>
</dbReference>
<evidence type="ECO:0000313" key="7">
    <source>
        <dbReference type="Proteomes" id="UP000054937"/>
    </source>
</evidence>
<evidence type="ECO:0000256" key="4">
    <source>
        <dbReference type="ARBA" id="ARBA00023136"/>
    </source>
</evidence>
<evidence type="ECO:0000256" key="1">
    <source>
        <dbReference type="ARBA" id="ARBA00004141"/>
    </source>
</evidence>
<keyword evidence="4 5" id="KW-0472">Membrane</keyword>
<feature type="transmembrane region" description="Helical" evidence="5">
    <location>
        <begin position="9"/>
        <end position="30"/>
    </location>
</feature>
<comment type="caution">
    <text evidence="6">The sequence shown here is derived from an EMBL/GenBank/DDBJ whole genome shotgun (WGS) entry which is preliminary data.</text>
</comment>
<name>A0A0V0R8U0_PSEPJ</name>
<keyword evidence="2 5" id="KW-0812">Transmembrane</keyword>
<dbReference type="InterPro" id="IPR018499">
    <property type="entry name" value="Tetraspanin/Peripherin"/>
</dbReference>
<evidence type="ECO:0000256" key="5">
    <source>
        <dbReference type="SAM" id="Phobius"/>
    </source>
</evidence>
<keyword evidence="3 5" id="KW-1133">Transmembrane helix</keyword>
<dbReference type="GO" id="GO:0016020">
    <property type="term" value="C:membrane"/>
    <property type="evidence" value="ECO:0007669"/>
    <property type="project" value="UniProtKB-SubCell"/>
</dbReference>
<dbReference type="Proteomes" id="UP000054937">
    <property type="component" value="Unassembled WGS sequence"/>
</dbReference>
<evidence type="ECO:0008006" key="8">
    <source>
        <dbReference type="Google" id="ProtNLM"/>
    </source>
</evidence>
<feature type="transmembrane region" description="Helical" evidence="5">
    <location>
        <begin position="256"/>
        <end position="278"/>
    </location>
</feature>
<evidence type="ECO:0000256" key="2">
    <source>
        <dbReference type="ARBA" id="ARBA00022692"/>
    </source>
</evidence>
<dbReference type="OrthoDB" id="320734at2759"/>